<feature type="region of interest" description="Disordered" evidence="7">
    <location>
        <begin position="403"/>
        <end position="425"/>
    </location>
</feature>
<dbReference type="CDD" id="cd08760">
    <property type="entry name" value="Cyt_b561_FRRS1_like"/>
    <property type="match status" value="1"/>
</dbReference>
<keyword evidence="4" id="KW-0249">Electron transport</keyword>
<feature type="transmembrane region" description="Helical" evidence="8">
    <location>
        <begin position="327"/>
        <end position="346"/>
    </location>
</feature>
<dbReference type="EMBL" id="CP055899">
    <property type="protein sequence ID" value="QKX56491.1"/>
    <property type="molecule type" value="Genomic_DNA"/>
</dbReference>
<gene>
    <name evidence="11" type="ORF">TRUGW13939_03596</name>
</gene>
<keyword evidence="2" id="KW-0813">Transport</keyword>
<dbReference type="GeneID" id="55991099"/>
<evidence type="ECO:0000313" key="11">
    <source>
        <dbReference type="EMBL" id="QKX56491.1"/>
    </source>
</evidence>
<feature type="domain" description="DOMON" evidence="10">
    <location>
        <begin position="37"/>
        <end position="158"/>
    </location>
</feature>
<dbReference type="PANTHER" id="PTHR47797:SF3">
    <property type="entry name" value="CYTOCHROME B561 DOMAIN-CONTAINING PROTEIN"/>
    <property type="match status" value="1"/>
</dbReference>
<keyword evidence="6 8" id="KW-0472">Membrane</keyword>
<dbReference type="Proteomes" id="UP000509510">
    <property type="component" value="Chromosome II"/>
</dbReference>
<keyword evidence="12" id="KW-1185">Reference proteome</keyword>
<evidence type="ECO:0000259" key="10">
    <source>
        <dbReference type="PROSITE" id="PS50836"/>
    </source>
</evidence>
<keyword evidence="5 8" id="KW-1133">Transmembrane helix</keyword>
<dbReference type="RefSeq" id="XP_035342669.1">
    <property type="nucleotide sequence ID" value="XM_035486776.1"/>
</dbReference>
<dbReference type="Pfam" id="PF16010">
    <property type="entry name" value="CDH-cyt"/>
    <property type="match status" value="1"/>
</dbReference>
<dbReference type="SMART" id="SM00665">
    <property type="entry name" value="B561"/>
    <property type="match status" value="1"/>
</dbReference>
<feature type="transmembrane region" description="Helical" evidence="8">
    <location>
        <begin position="228"/>
        <end position="248"/>
    </location>
</feature>
<dbReference type="PROSITE" id="PS50836">
    <property type="entry name" value="DOMON"/>
    <property type="match status" value="1"/>
</dbReference>
<organism evidence="11 12">
    <name type="scientific">Talaromyces rugulosus</name>
    <name type="common">Penicillium rugulosum</name>
    <dbReference type="NCBI Taxonomy" id="121627"/>
    <lineage>
        <taxon>Eukaryota</taxon>
        <taxon>Fungi</taxon>
        <taxon>Dikarya</taxon>
        <taxon>Ascomycota</taxon>
        <taxon>Pezizomycotina</taxon>
        <taxon>Eurotiomycetes</taxon>
        <taxon>Eurotiomycetidae</taxon>
        <taxon>Eurotiales</taxon>
        <taxon>Trichocomaceae</taxon>
        <taxon>Talaromyces</taxon>
        <taxon>Talaromyces sect. Islandici</taxon>
    </lineage>
</organism>
<keyword evidence="9" id="KW-0732">Signal</keyword>
<protein>
    <recommendedName>
        <fullName evidence="10">DOMON domain-containing protein</fullName>
    </recommendedName>
</protein>
<dbReference type="PANTHER" id="PTHR47797">
    <property type="entry name" value="DEHYDROGENASE, PUTATIVE (AFU_ORTHOLOGUE AFUA_8G05805)-RELATED"/>
    <property type="match status" value="1"/>
</dbReference>
<dbReference type="GO" id="GO:0016020">
    <property type="term" value="C:membrane"/>
    <property type="evidence" value="ECO:0007669"/>
    <property type="project" value="UniProtKB-SubCell"/>
</dbReference>
<feature type="chain" id="PRO_5028858676" description="DOMON domain-containing protein" evidence="9">
    <location>
        <begin position="24"/>
        <end position="425"/>
    </location>
</feature>
<dbReference type="InterPro" id="IPR015920">
    <property type="entry name" value="Cellobiose_DH-like_cyt"/>
</dbReference>
<dbReference type="Gene3D" id="2.60.40.1210">
    <property type="entry name" value="Cellobiose dehydrogenase, cytochrome domain"/>
    <property type="match status" value="1"/>
</dbReference>
<accession>A0A7H8QSM9</accession>
<dbReference type="Gene3D" id="1.20.120.1770">
    <property type="match status" value="1"/>
</dbReference>
<dbReference type="OrthoDB" id="19261at2759"/>
<evidence type="ECO:0000256" key="7">
    <source>
        <dbReference type="SAM" id="MobiDB-lite"/>
    </source>
</evidence>
<evidence type="ECO:0000256" key="5">
    <source>
        <dbReference type="ARBA" id="ARBA00022989"/>
    </source>
</evidence>
<evidence type="ECO:0000313" key="12">
    <source>
        <dbReference type="Proteomes" id="UP000509510"/>
    </source>
</evidence>
<evidence type="ECO:0000256" key="1">
    <source>
        <dbReference type="ARBA" id="ARBA00004370"/>
    </source>
</evidence>
<dbReference type="CDD" id="cd09630">
    <property type="entry name" value="CDH_like_cytochrome"/>
    <property type="match status" value="1"/>
</dbReference>
<reference evidence="12" key="1">
    <citation type="submission" date="2020-06" db="EMBL/GenBank/DDBJ databases">
        <title>A chromosome-scale genome assembly of Talaromyces rugulosus W13939.</title>
        <authorList>
            <person name="Wang B."/>
            <person name="Guo L."/>
            <person name="Ye K."/>
            <person name="Wang L."/>
        </authorList>
    </citation>
    <scope>NUCLEOTIDE SEQUENCE [LARGE SCALE GENOMIC DNA]</scope>
    <source>
        <strain evidence="12">W13939</strain>
    </source>
</reference>
<feature type="transmembrane region" description="Helical" evidence="8">
    <location>
        <begin position="260"/>
        <end position="279"/>
    </location>
</feature>
<dbReference type="InterPro" id="IPR005018">
    <property type="entry name" value="DOMON_domain"/>
</dbReference>
<comment type="subcellular location">
    <subcellularLocation>
        <location evidence="1">Membrane</location>
    </subcellularLocation>
</comment>
<dbReference type="KEGG" id="trg:TRUGW13939_03596"/>
<evidence type="ECO:0000256" key="4">
    <source>
        <dbReference type="ARBA" id="ARBA00022982"/>
    </source>
</evidence>
<evidence type="ECO:0000256" key="3">
    <source>
        <dbReference type="ARBA" id="ARBA00022692"/>
    </source>
</evidence>
<evidence type="ECO:0000256" key="6">
    <source>
        <dbReference type="ARBA" id="ARBA00023136"/>
    </source>
</evidence>
<dbReference type="SUPFAM" id="SSF49344">
    <property type="entry name" value="CBD9-like"/>
    <property type="match status" value="1"/>
</dbReference>
<evidence type="ECO:0000256" key="9">
    <source>
        <dbReference type="SAM" id="SignalP"/>
    </source>
</evidence>
<feature type="transmembrane region" description="Helical" evidence="8">
    <location>
        <begin position="285"/>
        <end position="306"/>
    </location>
</feature>
<evidence type="ECO:0000256" key="2">
    <source>
        <dbReference type="ARBA" id="ARBA00022448"/>
    </source>
</evidence>
<feature type="signal peptide" evidence="9">
    <location>
        <begin position="1"/>
        <end position="23"/>
    </location>
</feature>
<feature type="transmembrane region" description="Helical" evidence="8">
    <location>
        <begin position="352"/>
        <end position="373"/>
    </location>
</feature>
<sequence length="425" mass="47017">MGSPLRVLASLCLVLFWACPAFASMIQYCNDEPQFCLAVTLQQNSTTDGHDVYVTLTATPSETGGWTSVGFGSGMKDSLMFIIYAAQDSESLVTSVRTAEGHVLPTPLTEHTNDIQVLRTDVSETQYFAQFVCYSCDTWSPSEIDVQGNSSFIYAANTQQAFSSASSSLTIHNHHGLLIGDLSAAWKAHKDDRIPEIQGTETIGFNYLPHNHDGDEGEAEALFSPVRVHGVIMTIAFMGLFFAGNLTIRLPLLRAFKYHWVIQLSASILALGSALYMFLRSSHLGTHKIIGLVVVCSLIAQAAAGYKHHIDFVRIRRKTIFSLAHRWLGRSIFVVGTLNVGLGMYYRGWSTMGMLAWFLIWSAELVSFAYVVVQHQRRTMREDRGKILASRDSESEVFDIGDDLEDGEGIEGIPLMESGDKHEAK</sequence>
<evidence type="ECO:0000256" key="8">
    <source>
        <dbReference type="SAM" id="Phobius"/>
    </source>
</evidence>
<dbReference type="InterPro" id="IPR006593">
    <property type="entry name" value="Cyt_b561/ferric_Rdtase_TM"/>
</dbReference>
<name>A0A7H8QSM9_TALRU</name>
<keyword evidence="3 8" id="KW-0812">Transmembrane</keyword>
<dbReference type="AlphaFoldDB" id="A0A7H8QSM9"/>
<proteinExistence type="predicted"/>